<dbReference type="EMBL" id="JAZIBG010000017">
    <property type="protein sequence ID" value="MEF7613226.1"/>
    <property type="molecule type" value="Genomic_DNA"/>
</dbReference>
<keyword evidence="1" id="KW-0378">Hydrolase</keyword>
<name>A0AAW9Q078_9BURK</name>
<feature type="domain" description="CBM-cenC" evidence="3">
    <location>
        <begin position="27"/>
        <end position="143"/>
    </location>
</feature>
<dbReference type="SUPFAM" id="SSF49785">
    <property type="entry name" value="Galactose-binding domain-like"/>
    <property type="match status" value="1"/>
</dbReference>
<evidence type="ECO:0000259" key="3">
    <source>
        <dbReference type="Pfam" id="PF02018"/>
    </source>
</evidence>
<dbReference type="Pfam" id="PF02018">
    <property type="entry name" value="CBM_4_9"/>
    <property type="match status" value="1"/>
</dbReference>
<dbReference type="Gene3D" id="2.60.120.260">
    <property type="entry name" value="Galactose-binding domain-like"/>
    <property type="match status" value="1"/>
</dbReference>
<dbReference type="Pfam" id="PF07589">
    <property type="entry name" value="PEP-CTERM"/>
    <property type="match status" value="1"/>
</dbReference>
<dbReference type="NCBIfam" id="TIGR02595">
    <property type="entry name" value="PEP_CTERM"/>
    <property type="match status" value="1"/>
</dbReference>
<comment type="caution">
    <text evidence="5">The sequence shown here is derived from an EMBL/GenBank/DDBJ whole genome shotgun (WGS) entry which is preliminary data.</text>
</comment>
<dbReference type="Proteomes" id="UP001336250">
    <property type="component" value="Unassembled WGS sequence"/>
</dbReference>
<dbReference type="AlphaFoldDB" id="A0AAW9Q078"/>
<sequence length="186" mass="19818">MRWRTLNGMAACALALGTLGAAHAADNILVNGSFESGLASWTTRGFILEGYDYGVGDIAHSGSSAFYGGGIGGLAYLNQSVMTSVGQTYDVSFWLYSDGYLPNRLQVLADGAVRYDLEDVKLQDFTRVTTTFTATQTLTQLQFGLRNDAGALRLDSITVTAVPEPGTYALMALGLGALALMRRRLG</sequence>
<dbReference type="InterPro" id="IPR008979">
    <property type="entry name" value="Galactose-bd-like_sf"/>
</dbReference>
<evidence type="ECO:0000313" key="6">
    <source>
        <dbReference type="Proteomes" id="UP001336250"/>
    </source>
</evidence>
<proteinExistence type="predicted"/>
<dbReference type="RefSeq" id="WP_332288172.1">
    <property type="nucleotide sequence ID" value="NZ_JAZIBG010000017.1"/>
</dbReference>
<feature type="domain" description="Ice-binding protein C-terminal" evidence="4">
    <location>
        <begin position="161"/>
        <end position="184"/>
    </location>
</feature>
<evidence type="ECO:0000313" key="5">
    <source>
        <dbReference type="EMBL" id="MEF7613226.1"/>
    </source>
</evidence>
<evidence type="ECO:0000256" key="1">
    <source>
        <dbReference type="ARBA" id="ARBA00022801"/>
    </source>
</evidence>
<feature type="chain" id="PRO_5043634214" evidence="2">
    <location>
        <begin position="25"/>
        <end position="186"/>
    </location>
</feature>
<organism evidence="5 6">
    <name type="scientific">Aquincola agrisoli</name>
    <dbReference type="NCBI Taxonomy" id="3119538"/>
    <lineage>
        <taxon>Bacteria</taxon>
        <taxon>Pseudomonadati</taxon>
        <taxon>Pseudomonadota</taxon>
        <taxon>Betaproteobacteria</taxon>
        <taxon>Burkholderiales</taxon>
        <taxon>Sphaerotilaceae</taxon>
        <taxon>Aquincola</taxon>
    </lineage>
</organism>
<keyword evidence="2" id="KW-0732">Signal</keyword>
<evidence type="ECO:0000256" key="2">
    <source>
        <dbReference type="SAM" id="SignalP"/>
    </source>
</evidence>
<dbReference type="GO" id="GO:0016798">
    <property type="term" value="F:hydrolase activity, acting on glycosyl bonds"/>
    <property type="evidence" value="ECO:0007669"/>
    <property type="project" value="InterPro"/>
</dbReference>
<reference evidence="5 6" key="1">
    <citation type="submission" date="2024-02" db="EMBL/GenBank/DDBJ databases">
        <title>Genome sequence of Aquincola sp. MAHUQ-54.</title>
        <authorList>
            <person name="Huq M.A."/>
        </authorList>
    </citation>
    <scope>NUCLEOTIDE SEQUENCE [LARGE SCALE GENOMIC DNA]</scope>
    <source>
        <strain evidence="5 6">MAHUQ-54</strain>
    </source>
</reference>
<dbReference type="InterPro" id="IPR003305">
    <property type="entry name" value="CenC_carb-bd"/>
</dbReference>
<accession>A0AAW9Q078</accession>
<dbReference type="InterPro" id="IPR013424">
    <property type="entry name" value="Ice-binding_C"/>
</dbReference>
<keyword evidence="6" id="KW-1185">Reference proteome</keyword>
<evidence type="ECO:0000259" key="4">
    <source>
        <dbReference type="Pfam" id="PF07589"/>
    </source>
</evidence>
<protein>
    <submittedName>
        <fullName evidence="5">PEP-CTERM sorting domain-containing protein</fullName>
    </submittedName>
</protein>
<feature type="signal peptide" evidence="2">
    <location>
        <begin position="1"/>
        <end position="24"/>
    </location>
</feature>
<gene>
    <name evidence="5" type="ORF">V4F39_04820</name>
</gene>